<gene>
    <name evidence="3" type="ORF">CK620_07365</name>
</gene>
<dbReference type="Pfam" id="PF18203">
    <property type="entry name" value="IPTL-CTERM"/>
    <property type="match status" value="1"/>
</dbReference>
<dbReference type="Proteomes" id="UP000217999">
    <property type="component" value="Unassembled WGS sequence"/>
</dbReference>
<dbReference type="EMBL" id="NSJF01000003">
    <property type="protein sequence ID" value="PAT34696.1"/>
    <property type="molecule type" value="Genomic_DNA"/>
</dbReference>
<evidence type="ECO:0000313" key="3">
    <source>
        <dbReference type="EMBL" id="PAT34696.1"/>
    </source>
</evidence>
<accession>A0A2A2AA31</accession>
<dbReference type="InterPro" id="IPR026442">
    <property type="entry name" value="IPTL_CTERM"/>
</dbReference>
<keyword evidence="1" id="KW-1133">Transmembrane helix</keyword>
<organism evidence="3 4">
    <name type="scientific">Vandammella animalimorsus</name>
    <dbReference type="NCBI Taxonomy" id="2029117"/>
    <lineage>
        <taxon>Bacteria</taxon>
        <taxon>Pseudomonadati</taxon>
        <taxon>Pseudomonadota</taxon>
        <taxon>Betaproteobacteria</taxon>
        <taxon>Burkholderiales</taxon>
        <taxon>Comamonadaceae</taxon>
        <taxon>Vandammella</taxon>
    </lineage>
</organism>
<feature type="transmembrane region" description="Helical" evidence="1">
    <location>
        <begin position="680"/>
        <end position="697"/>
    </location>
</feature>
<evidence type="ECO:0000256" key="1">
    <source>
        <dbReference type="SAM" id="Phobius"/>
    </source>
</evidence>
<dbReference type="AlphaFoldDB" id="A0A2A2AA31"/>
<reference evidence="3 4" key="1">
    <citation type="submission" date="2017-08" db="EMBL/GenBank/DDBJ databases">
        <title>WGS of Clinical strains of the CDC Group NO-1 linked to zoonotic infections in humans.</title>
        <authorList>
            <person name="Bernier A.-M."/>
            <person name="Bernard K."/>
        </authorList>
    </citation>
    <scope>NUCLEOTIDE SEQUENCE [LARGE SCALE GENOMIC DNA]</scope>
    <source>
        <strain evidence="3 4">NML03-0146</strain>
    </source>
</reference>
<dbReference type="InterPro" id="IPR013783">
    <property type="entry name" value="Ig-like_fold"/>
</dbReference>
<comment type="caution">
    <text evidence="3">The sequence shown here is derived from an EMBL/GenBank/DDBJ whole genome shotgun (WGS) entry which is preliminary data.</text>
</comment>
<proteinExistence type="predicted"/>
<evidence type="ECO:0000313" key="4">
    <source>
        <dbReference type="Proteomes" id="UP000217999"/>
    </source>
</evidence>
<dbReference type="Gene3D" id="2.60.40.10">
    <property type="entry name" value="Immunoglobulins"/>
    <property type="match status" value="2"/>
</dbReference>
<protein>
    <recommendedName>
        <fullName evidence="2">IPTL-CTERM protein sorting domain-containing protein</fullName>
    </recommendedName>
</protein>
<evidence type="ECO:0000259" key="2">
    <source>
        <dbReference type="Pfam" id="PF18203"/>
    </source>
</evidence>
<sequence>MGRGMDKQQSKGPKRRAYCGTPESLCGVSMQASKGLSHPKLQKDFDDVSRLAGRAYNLLRSAVQHSLGLHAFLTLRIFCTMTSLRFQLQATALAALLCATGAAQAKTWVLSSDKKGLSSYDTGISIVNSIYNTFEAASGGAAKTIDGRGLLHASATEALPADVPAGVDIVVVATVQPNQTVTGVQHGVDAARFAKVMNWAKTRSDLTFVFLNDGCCRPADTGSVADFLNNSLGLSGADEITRVGSVPPQGNSVYLNTNSPYKDSFAALDPLAVEVYGKYVNVPAPYAVYLAPAAADTPPAPMPAAADKVQAYGVVVPRAATNGGACVIAFTDTSQFALASAQAQAGQLANSIMAAAKDSAGACQVKTVATADLVPSITLSSPLQVGGSGTLTVKVDNLGQSDSAAGGKVVVTLPAQAQVDDTALPAGCTKPAPSEVECTLGAITAQSHKTLTLPITIVGSGADSTFKAQVIGGSADTGELAPQLQNNGPIDSKITIAAPTATITGPASAQPNKATTVTGSAANLADGTVINVTVNGTTVQATVNGGQFSASFPKGFPEGQHPVTITGPGPLKMTAPHSIEVKAAPATATISGPATAQPDAATTITGTSNAADGTVIQVTVNGTTVPATVNGGQFSALFPNGFPAGTHAVTITGATLTAPHTINVTAAPTAPSNAAPVPALNVWGLGALAALLGAAGLRRQRKRS</sequence>
<keyword evidence="1" id="KW-0812">Transmembrane</keyword>
<name>A0A2A2AA31_9BURK</name>
<keyword evidence="1" id="KW-0472">Membrane</keyword>
<feature type="domain" description="IPTL-CTERM protein sorting" evidence="2">
    <location>
        <begin position="675"/>
        <end position="701"/>
    </location>
</feature>
<dbReference type="NCBIfam" id="TIGR04174">
    <property type="entry name" value="IPTL_CTERM"/>
    <property type="match status" value="1"/>
</dbReference>